<dbReference type="InterPro" id="IPR004404">
    <property type="entry name" value="DihydroxyA_deHydtase"/>
</dbReference>
<comment type="subunit">
    <text evidence="15">Homodimer.</text>
</comment>
<accession>A0ABD5W8H9</accession>
<comment type="catalytic activity">
    <reaction evidence="11">
        <text>(2R)-2,3-dihydroxy-3-methylbutanoate = 3-methyl-2-oxobutanoate + H2O</text>
        <dbReference type="Rhea" id="RHEA:24809"/>
        <dbReference type="ChEBI" id="CHEBI:11851"/>
        <dbReference type="ChEBI" id="CHEBI:15377"/>
        <dbReference type="ChEBI" id="CHEBI:49072"/>
        <dbReference type="EC" id="4.2.1.9"/>
    </reaction>
    <physiologicalReaction direction="left-to-right" evidence="11">
        <dbReference type="Rhea" id="RHEA:24810"/>
    </physiologicalReaction>
</comment>
<name>A0ABD5W8H9_9EURY</name>
<feature type="domain" description="Dihydroxy-acid/6-phosphogluconate dehydratase C-terminal" evidence="18">
    <location>
        <begin position="407"/>
        <end position="594"/>
    </location>
</feature>
<evidence type="ECO:0000256" key="15">
    <source>
        <dbReference type="HAMAP-Rule" id="MF_00012"/>
    </source>
</evidence>
<feature type="compositionally biased region" description="Basic and acidic residues" evidence="16">
    <location>
        <begin position="1"/>
        <end position="25"/>
    </location>
</feature>
<dbReference type="EC" id="4.2.1.9" evidence="14 15"/>
<dbReference type="Pfam" id="PF00920">
    <property type="entry name" value="ILVD_EDD_N"/>
    <property type="match status" value="1"/>
</dbReference>
<dbReference type="InterPro" id="IPR056740">
    <property type="entry name" value="ILV_EDD_C"/>
</dbReference>
<evidence type="ECO:0000256" key="8">
    <source>
        <dbReference type="ARBA" id="ARBA00023014"/>
    </source>
</evidence>
<dbReference type="AlphaFoldDB" id="A0ABD5W8H9"/>
<comment type="cofactor">
    <cofactor evidence="1 15">
        <name>Mg(2+)</name>
        <dbReference type="ChEBI" id="CHEBI:18420"/>
    </cofactor>
</comment>
<evidence type="ECO:0000313" key="20">
    <source>
        <dbReference type="Proteomes" id="UP001596461"/>
    </source>
</evidence>
<dbReference type="PANTHER" id="PTHR21000:SF5">
    <property type="entry name" value="DIHYDROXY-ACID DEHYDRATASE, MITOCHONDRIAL"/>
    <property type="match status" value="1"/>
</dbReference>
<keyword evidence="9 15" id="KW-0456">Lyase</keyword>
<dbReference type="PROSITE" id="PS00886">
    <property type="entry name" value="ILVD_EDD_1"/>
    <property type="match status" value="1"/>
</dbReference>
<evidence type="ECO:0000313" key="19">
    <source>
        <dbReference type="EMBL" id="MFC7069651.1"/>
    </source>
</evidence>
<dbReference type="NCBIfam" id="TIGR00110">
    <property type="entry name" value="ilvD"/>
    <property type="match status" value="1"/>
</dbReference>
<dbReference type="EMBL" id="JBHTAH010000005">
    <property type="protein sequence ID" value="MFC7069651.1"/>
    <property type="molecule type" value="Genomic_DNA"/>
</dbReference>
<dbReference type="Pfam" id="PF24877">
    <property type="entry name" value="ILV_EDD_C"/>
    <property type="match status" value="1"/>
</dbReference>
<evidence type="ECO:0000256" key="2">
    <source>
        <dbReference type="ARBA" id="ARBA00006486"/>
    </source>
</evidence>
<dbReference type="GeneID" id="81125404"/>
<evidence type="ECO:0000256" key="16">
    <source>
        <dbReference type="SAM" id="MobiDB-lite"/>
    </source>
</evidence>
<feature type="region of interest" description="Disordered" evidence="16">
    <location>
        <begin position="1"/>
        <end position="48"/>
    </location>
</feature>
<dbReference type="RefSeq" id="WP_284030567.1">
    <property type="nucleotide sequence ID" value="NZ_CP126154.1"/>
</dbReference>
<evidence type="ECO:0000256" key="5">
    <source>
        <dbReference type="ARBA" id="ARBA00022723"/>
    </source>
</evidence>
<keyword evidence="4 15" id="KW-0001">2Fe-2S</keyword>
<comment type="pathway">
    <text evidence="12 15">Amino-acid biosynthesis; L-valine biosynthesis; L-valine from pyruvate: step 3/4.</text>
</comment>
<organism evidence="19 20">
    <name type="scientific">Halobaculum lipolyticum</name>
    <dbReference type="NCBI Taxonomy" id="3032001"/>
    <lineage>
        <taxon>Archaea</taxon>
        <taxon>Methanobacteriati</taxon>
        <taxon>Methanobacteriota</taxon>
        <taxon>Stenosarchaea group</taxon>
        <taxon>Halobacteria</taxon>
        <taxon>Halobacteriales</taxon>
        <taxon>Haloferacaceae</taxon>
        <taxon>Halobaculum</taxon>
    </lineage>
</organism>
<gene>
    <name evidence="15 19" type="primary">ilvD</name>
    <name evidence="19" type="ORF">ACFQL9_08360</name>
</gene>
<feature type="domain" description="Dihydroxy-acid/6-phosphogluconate dehydratase N-terminal" evidence="17">
    <location>
        <begin position="70"/>
        <end position="385"/>
    </location>
</feature>
<keyword evidence="10 15" id="KW-0100">Branched-chain amino acid biosynthesis</keyword>
<dbReference type="FunFam" id="3.50.30.80:FF:000001">
    <property type="entry name" value="Dihydroxy-acid dehydratase"/>
    <property type="match status" value="1"/>
</dbReference>
<dbReference type="NCBIfam" id="NF002068">
    <property type="entry name" value="PRK00911.1"/>
    <property type="match status" value="1"/>
</dbReference>
<comment type="caution">
    <text evidence="15">Lacks conserved residue(s) required for the propagation of feature annotation.</text>
</comment>
<proteinExistence type="inferred from homology"/>
<dbReference type="GO" id="GO:0051537">
    <property type="term" value="F:2 iron, 2 sulfur cluster binding"/>
    <property type="evidence" value="ECO:0007669"/>
    <property type="project" value="UniProtKB-UniRule"/>
</dbReference>
<evidence type="ECO:0000256" key="6">
    <source>
        <dbReference type="ARBA" id="ARBA00022842"/>
    </source>
</evidence>
<keyword evidence="20" id="KW-1185">Reference proteome</keyword>
<dbReference type="InterPro" id="IPR050165">
    <property type="entry name" value="DHAD_IlvD/Edd"/>
</dbReference>
<dbReference type="InterPro" id="IPR000581">
    <property type="entry name" value="ILV_EDD_N"/>
</dbReference>
<evidence type="ECO:0000259" key="17">
    <source>
        <dbReference type="Pfam" id="PF00920"/>
    </source>
</evidence>
<feature type="binding site" evidence="15">
    <location>
        <position position="487"/>
    </location>
    <ligand>
        <name>Mg(2+)</name>
        <dbReference type="ChEBI" id="CHEBI:18420"/>
    </ligand>
</feature>
<dbReference type="HAMAP" id="MF_00012">
    <property type="entry name" value="IlvD"/>
    <property type="match status" value="1"/>
</dbReference>
<evidence type="ECO:0000256" key="7">
    <source>
        <dbReference type="ARBA" id="ARBA00023004"/>
    </source>
</evidence>
<keyword evidence="7 15" id="KW-0408">Iron</keyword>
<dbReference type="SUPFAM" id="SSF143975">
    <property type="entry name" value="IlvD/EDD N-terminal domain-like"/>
    <property type="match status" value="1"/>
</dbReference>
<keyword evidence="3 15" id="KW-0028">Amino-acid biosynthesis</keyword>
<feature type="binding site" evidence="15">
    <location>
        <position position="116"/>
    </location>
    <ligand>
        <name>Mg(2+)</name>
        <dbReference type="ChEBI" id="CHEBI:18420"/>
    </ligand>
</feature>
<feature type="modified residue" description="N6-carboxylysine" evidence="15">
    <location>
        <position position="159"/>
    </location>
</feature>
<reference evidence="19 20" key="1">
    <citation type="journal article" date="2019" name="Int. J. Syst. Evol. Microbiol.">
        <title>The Global Catalogue of Microorganisms (GCM) 10K type strain sequencing project: providing services to taxonomists for standard genome sequencing and annotation.</title>
        <authorList>
            <consortium name="The Broad Institute Genomics Platform"/>
            <consortium name="The Broad Institute Genome Sequencing Center for Infectious Disease"/>
            <person name="Wu L."/>
            <person name="Ma J."/>
        </authorList>
    </citation>
    <scope>NUCLEOTIDE SEQUENCE [LARGE SCALE GENOMIC DNA]</scope>
    <source>
        <strain evidence="19 20">DT31</strain>
    </source>
</reference>
<evidence type="ECO:0000256" key="14">
    <source>
        <dbReference type="ARBA" id="ARBA00029490"/>
    </source>
</evidence>
<comment type="catalytic activity">
    <reaction evidence="15">
        <text>(2R,3R)-2,3-dihydroxy-3-methylpentanoate = (S)-3-methyl-2-oxopentanoate + H2O</text>
        <dbReference type="Rhea" id="RHEA:27694"/>
        <dbReference type="ChEBI" id="CHEBI:15377"/>
        <dbReference type="ChEBI" id="CHEBI:35146"/>
        <dbReference type="ChEBI" id="CHEBI:49258"/>
        <dbReference type="EC" id="4.2.1.9"/>
    </reaction>
</comment>
<comment type="pathway">
    <text evidence="13 15">Amino-acid biosynthesis; L-isoleucine biosynthesis; L-isoleucine from 2-oxobutanoate: step 3/4.</text>
</comment>
<evidence type="ECO:0000256" key="12">
    <source>
        <dbReference type="ARBA" id="ARBA00029436"/>
    </source>
</evidence>
<dbReference type="PROSITE" id="PS00887">
    <property type="entry name" value="ILVD_EDD_2"/>
    <property type="match status" value="1"/>
</dbReference>
<keyword evidence="6 15" id="KW-0460">Magnesium</keyword>
<evidence type="ECO:0000256" key="10">
    <source>
        <dbReference type="ARBA" id="ARBA00023304"/>
    </source>
</evidence>
<dbReference type="InterPro" id="IPR020558">
    <property type="entry name" value="DiOHA_6PGluconate_deHydtase_CS"/>
</dbReference>
<evidence type="ECO:0000259" key="18">
    <source>
        <dbReference type="Pfam" id="PF24877"/>
    </source>
</evidence>
<dbReference type="GO" id="GO:0004160">
    <property type="term" value="F:dihydroxy-acid dehydratase activity"/>
    <property type="evidence" value="ECO:0007669"/>
    <property type="project" value="UniProtKB-UniRule"/>
</dbReference>
<dbReference type="SUPFAM" id="SSF52016">
    <property type="entry name" value="LeuD/IlvD-like"/>
    <property type="match status" value="1"/>
</dbReference>
<dbReference type="InterPro" id="IPR042096">
    <property type="entry name" value="Dihydro-acid_dehy_C"/>
</dbReference>
<feature type="binding site" evidence="15">
    <location>
        <position position="158"/>
    </location>
    <ligand>
        <name>Mg(2+)</name>
        <dbReference type="ChEBI" id="CHEBI:18420"/>
    </ligand>
</feature>
<evidence type="ECO:0000256" key="3">
    <source>
        <dbReference type="ARBA" id="ARBA00022605"/>
    </source>
</evidence>
<comment type="cofactor">
    <cofactor evidence="15">
        <name>[2Fe-2S] cluster</name>
        <dbReference type="ChEBI" id="CHEBI:190135"/>
    </cofactor>
    <text evidence="15">Binds 1 [2Fe-2S] cluster per subunit. This cluster acts as a Lewis acid cofactor.</text>
</comment>
<dbReference type="Gene3D" id="3.50.30.80">
    <property type="entry name" value="IlvD/EDD C-terminal domain-like"/>
    <property type="match status" value="1"/>
</dbReference>
<evidence type="ECO:0000256" key="9">
    <source>
        <dbReference type="ARBA" id="ARBA00023239"/>
    </source>
</evidence>
<dbReference type="GO" id="GO:0009097">
    <property type="term" value="P:isoleucine biosynthetic process"/>
    <property type="evidence" value="ECO:0007669"/>
    <property type="project" value="UniProtKB-UniRule"/>
</dbReference>
<protein>
    <recommendedName>
        <fullName evidence="14 15">Dihydroxy-acid dehydratase</fullName>
        <shortName evidence="15">DAD</shortName>
        <ecNumber evidence="14 15">4.2.1.9</ecNumber>
    </recommendedName>
</protein>
<evidence type="ECO:0000256" key="11">
    <source>
        <dbReference type="ARBA" id="ARBA00029304"/>
    </source>
</evidence>
<dbReference type="Proteomes" id="UP001596461">
    <property type="component" value="Unassembled WGS sequence"/>
</dbReference>
<feature type="active site" description="Proton acceptor" evidence="15">
    <location>
        <position position="513"/>
    </location>
</feature>
<evidence type="ECO:0000256" key="1">
    <source>
        <dbReference type="ARBA" id="ARBA00001946"/>
    </source>
</evidence>
<comment type="function">
    <text evidence="15">Functions in the biosynthesis of branched-chain amino acids. Catalyzes the dehydration of (2R,3R)-2,3-dihydroxy-3-methylpentanoate (2,3-dihydroxy-3-methylvalerate) into 2-oxo-3-methylpentanoate (2-oxo-3-methylvalerate) and of (2R)-2,3-dihydroxy-3-methylbutanoate (2,3-dihydroxyisovalerate) into 2-oxo-3-methylbutanoate (2-oxoisovalerate), the penultimate precursor to L-isoleucine and L-valine, respectively.</text>
</comment>
<keyword evidence="8 15" id="KW-0411">Iron-sulfur</keyword>
<comment type="similarity">
    <text evidence="2 15">Belongs to the IlvD/Edd family.</text>
</comment>
<dbReference type="PANTHER" id="PTHR21000">
    <property type="entry name" value="DIHYDROXY-ACID DEHYDRATASE DAD"/>
    <property type="match status" value="1"/>
</dbReference>
<dbReference type="GO" id="GO:0009099">
    <property type="term" value="P:L-valine biosynthetic process"/>
    <property type="evidence" value="ECO:0007669"/>
    <property type="project" value="UniProtKB-UniRule"/>
</dbReference>
<dbReference type="InterPro" id="IPR037237">
    <property type="entry name" value="IlvD/EDD_N"/>
</dbReference>
<keyword evidence="5 15" id="KW-0479">Metal-binding</keyword>
<evidence type="ECO:0000256" key="4">
    <source>
        <dbReference type="ARBA" id="ARBA00022714"/>
    </source>
</evidence>
<feature type="compositionally biased region" description="Basic and acidic residues" evidence="16">
    <location>
        <begin position="33"/>
        <end position="43"/>
    </location>
</feature>
<comment type="caution">
    <text evidence="19">The sequence shown here is derived from an EMBL/GenBank/DDBJ whole genome shotgun (WGS) entry which is preliminary data.</text>
</comment>
<dbReference type="GO" id="GO:0000287">
    <property type="term" value="F:magnesium ion binding"/>
    <property type="evidence" value="ECO:0007669"/>
    <property type="project" value="UniProtKB-UniRule"/>
</dbReference>
<feature type="binding site" evidence="15">
    <location>
        <position position="84"/>
    </location>
    <ligand>
        <name>[2Fe-2S] cluster</name>
        <dbReference type="ChEBI" id="CHEBI:190135"/>
    </ligand>
</feature>
<evidence type="ECO:0000256" key="13">
    <source>
        <dbReference type="ARBA" id="ARBA00029437"/>
    </source>
</evidence>
<feature type="binding site" description="via carbamate group" evidence="15">
    <location>
        <position position="159"/>
    </location>
    <ligand>
        <name>Mg(2+)</name>
        <dbReference type="ChEBI" id="CHEBI:18420"/>
    </ligand>
</feature>
<sequence>MSEHEPPERDREGDASDDGTARGDAADAGAFAGEKDESLRSREVTAGAERAPHRAMFRAMGYDDADLSSPMVGIPNPAADITPCNVHLDDVADAAREGIEGAAGMPIEFGTVTISDAISMGTEGMKASLISREVIADSVELVSFGERMDALVTVAGCDKNLPGMLMASIRTDLPSVFLYGGSIKPGEHAGRDITVQNVFEGVGTYAEGDMSAEELDEMERHACPGAGSCGGMFTANTMASISEALGMAPLGSASPMAESEERYDVARRAGELALECVAEDRRPSDILTKESFENAIAVQVAMGGSTNAVLHLLALAAEAEVDLDITEFDEISRRTPKIANLQPGGTRVMQDLDAVGGVPVVIRRLIEGGYMHGDAMTVTGRTMAEEIDLLEETGHLPADDDVEADFLYTVDEPYSEEGAIKVLTGNLAPDGAVLKVTGDDAFHHEGPARVFEAEEDAMEYVQSGAIESGDVIVIRNEGPRGGPGMREMLGVTAAVVGAGHEDDVALLTDGRFSGATRGPMVGHVAPEAVEGGPIGLVEDGDTVTVDIPERELSVDVSDDELAARADAYEAPAPQYPGGVLAKYARDFGSAANGAVTNPKAKRD</sequence>